<accession>A0A8H6KZ10</accession>
<gene>
    <name evidence="1" type="ORF">HO173_011511</name>
</gene>
<evidence type="ECO:0000313" key="1">
    <source>
        <dbReference type="EMBL" id="KAF6229471.1"/>
    </source>
</evidence>
<organism evidence="1 2">
    <name type="scientific">Letharia columbiana</name>
    <dbReference type="NCBI Taxonomy" id="112416"/>
    <lineage>
        <taxon>Eukaryota</taxon>
        <taxon>Fungi</taxon>
        <taxon>Dikarya</taxon>
        <taxon>Ascomycota</taxon>
        <taxon>Pezizomycotina</taxon>
        <taxon>Lecanoromycetes</taxon>
        <taxon>OSLEUM clade</taxon>
        <taxon>Lecanoromycetidae</taxon>
        <taxon>Lecanorales</taxon>
        <taxon>Lecanorineae</taxon>
        <taxon>Parmeliaceae</taxon>
        <taxon>Letharia</taxon>
    </lineage>
</organism>
<keyword evidence="2" id="KW-1185">Reference proteome</keyword>
<sequence>MPLVERYNDWNVTDRSFDDPHTLEFDHRIEADAAISGTGLANVENNVEATCIITVLKPEFGWTQVGHSWVYDPSRKQTDLNSIWRNNLADCVQYDKDSLGHCFCNSFTSPATAYVGSEAETLSDKMDALEWPSGTTEFVSRFAPAGQYIIGPKFCSAYHLGHGYVGTAGHCLDKALLDSQLEELRVVFNWLDDVVSNSGGPVFHANTGLVVGHTSSTQDAVFESDALAVECWAHEFAKHSRNYIIAAEVNALLEKQEPNNNFYRVHPKFLRTLTGKPRDSPLIKDATNMCPGDLGTNKELRTGGRYQAVFSRHHFDTKDVYLRNATGRVDRSVIFLTPLNVLLGEYDACVLTIKFAGKTKAFGKPDAGSSVNITIGAAQWVIQNSDFHKCSSATIPLGTDAWSMTFDLAAQQHDIPNSCLHAPRGLTAWTAIRLDQPTQNPPSVVGLSLSIKRASFPFPAETNWPPERKDVTANPEETELSWPEETFEFATTAGDTSGASQMDGFPETIVAQNYRESLWTWEAPINRVWTNPRQPSQGLRDPLMDSIDELLA</sequence>
<comment type="caution">
    <text evidence="1">The sequence shown here is derived from an EMBL/GenBank/DDBJ whole genome shotgun (WGS) entry which is preliminary data.</text>
</comment>
<reference evidence="1 2" key="1">
    <citation type="journal article" date="2020" name="Genomics">
        <title>Complete, high-quality genomes from long-read metagenomic sequencing of two wolf lichen thalli reveals enigmatic genome architecture.</title>
        <authorList>
            <person name="McKenzie S.K."/>
            <person name="Walston R.F."/>
            <person name="Allen J.L."/>
        </authorList>
    </citation>
    <scope>NUCLEOTIDE SEQUENCE [LARGE SCALE GENOMIC DNA]</scope>
    <source>
        <strain evidence="1">WasteWater2</strain>
    </source>
</reference>
<evidence type="ECO:0000313" key="2">
    <source>
        <dbReference type="Proteomes" id="UP000578531"/>
    </source>
</evidence>
<dbReference type="EMBL" id="JACCJC010000072">
    <property type="protein sequence ID" value="KAF6229471.1"/>
    <property type="molecule type" value="Genomic_DNA"/>
</dbReference>
<dbReference type="RefSeq" id="XP_037159663.1">
    <property type="nucleotide sequence ID" value="XM_037313391.1"/>
</dbReference>
<dbReference type="Proteomes" id="UP000578531">
    <property type="component" value="Unassembled WGS sequence"/>
</dbReference>
<dbReference type="AlphaFoldDB" id="A0A8H6KZ10"/>
<dbReference type="GeneID" id="59293153"/>
<name>A0A8H6KZ10_9LECA</name>
<protein>
    <submittedName>
        <fullName evidence="1">Uncharacterized protein</fullName>
    </submittedName>
</protein>
<proteinExistence type="predicted"/>
<dbReference type="OrthoDB" id="5362963at2759"/>